<comment type="caution">
    <text evidence="3">The sequence shown here is derived from an EMBL/GenBank/DDBJ whole genome shotgun (WGS) entry which is preliminary data.</text>
</comment>
<dbReference type="PROSITE" id="PS50082">
    <property type="entry name" value="WD_REPEATS_2"/>
    <property type="match status" value="2"/>
</dbReference>
<dbReference type="InterPro" id="IPR024761">
    <property type="entry name" value="TFIIIC_delta_N"/>
</dbReference>
<accession>A0AAX6I2H6</accession>
<feature type="repeat" description="WD" evidence="1">
    <location>
        <begin position="497"/>
        <end position="538"/>
    </location>
</feature>
<dbReference type="GO" id="GO:0006384">
    <property type="term" value="P:transcription initiation at RNA polymerase III promoter"/>
    <property type="evidence" value="ECO:0007669"/>
    <property type="project" value="InterPro"/>
</dbReference>
<keyword evidence="4" id="KW-1185">Reference proteome</keyword>
<dbReference type="PANTHER" id="PTHR15496">
    <property type="entry name" value="GENERAL TRANSCRIPTION FACTOR 3C POLYPEPTIDE 4 FAMILY"/>
    <property type="match status" value="1"/>
</dbReference>
<evidence type="ECO:0000259" key="2">
    <source>
        <dbReference type="Pfam" id="PF12657"/>
    </source>
</evidence>
<evidence type="ECO:0000313" key="3">
    <source>
        <dbReference type="EMBL" id="KAJ6846675.1"/>
    </source>
</evidence>
<dbReference type="Gene3D" id="2.130.10.10">
    <property type="entry name" value="YVTN repeat-like/Quinoprotein amine dehydrogenase"/>
    <property type="match status" value="1"/>
</dbReference>
<feature type="repeat" description="WD" evidence="1">
    <location>
        <begin position="383"/>
        <end position="421"/>
    </location>
</feature>
<dbReference type="PANTHER" id="PTHR15496:SF2">
    <property type="entry name" value="GENERAL TRANSCRIPTION FACTOR 3C POLYPEPTIDE 4"/>
    <property type="match status" value="1"/>
</dbReference>
<dbReference type="PROSITE" id="PS50294">
    <property type="entry name" value="WD_REPEATS_REGION"/>
    <property type="match status" value="1"/>
</dbReference>
<keyword evidence="1" id="KW-0853">WD repeat</keyword>
<reference evidence="3" key="1">
    <citation type="journal article" date="2023" name="GigaByte">
        <title>Genome assembly of the bearded iris, Iris pallida Lam.</title>
        <authorList>
            <person name="Bruccoleri R.E."/>
            <person name="Oakeley E.J."/>
            <person name="Faust A.M.E."/>
            <person name="Altorfer M."/>
            <person name="Dessus-Babus S."/>
            <person name="Burckhardt D."/>
            <person name="Oertli M."/>
            <person name="Naumann U."/>
            <person name="Petersen F."/>
            <person name="Wong J."/>
        </authorList>
    </citation>
    <scope>NUCLEOTIDE SEQUENCE</scope>
    <source>
        <strain evidence="3">GSM-AAB239-AS_SAM_17_03QT</strain>
    </source>
</reference>
<feature type="domain" description="Transcription factor IIIC 90kDa subunit N-terminal" evidence="2">
    <location>
        <begin position="316"/>
        <end position="584"/>
    </location>
</feature>
<dbReference type="GO" id="GO:0000127">
    <property type="term" value="C:transcription factor TFIIIC complex"/>
    <property type="evidence" value="ECO:0007669"/>
    <property type="project" value="InterPro"/>
</dbReference>
<proteinExistence type="predicted"/>
<dbReference type="AlphaFoldDB" id="A0AAX6I2H6"/>
<reference evidence="3" key="2">
    <citation type="submission" date="2023-04" db="EMBL/GenBank/DDBJ databases">
        <authorList>
            <person name="Bruccoleri R.E."/>
            <person name="Oakeley E.J."/>
            <person name="Faust A.-M."/>
            <person name="Dessus-Babus S."/>
            <person name="Altorfer M."/>
            <person name="Burckhardt D."/>
            <person name="Oertli M."/>
            <person name="Naumann U."/>
            <person name="Petersen F."/>
            <person name="Wong J."/>
        </authorList>
    </citation>
    <scope>NUCLEOTIDE SEQUENCE</scope>
    <source>
        <strain evidence="3">GSM-AAB239-AS_SAM_17_03QT</strain>
        <tissue evidence="3">Leaf</tissue>
    </source>
</reference>
<evidence type="ECO:0000313" key="4">
    <source>
        <dbReference type="Proteomes" id="UP001140949"/>
    </source>
</evidence>
<dbReference type="InterPro" id="IPR044230">
    <property type="entry name" value="GTF3C4"/>
</dbReference>
<name>A0AAX6I2H6_IRIPA</name>
<dbReference type="GO" id="GO:0004402">
    <property type="term" value="F:histone acetyltransferase activity"/>
    <property type="evidence" value="ECO:0007669"/>
    <property type="project" value="InterPro"/>
</dbReference>
<feature type="domain" description="Transcription factor IIIC 90kDa subunit N-terminal" evidence="2">
    <location>
        <begin position="52"/>
        <end position="180"/>
    </location>
</feature>
<dbReference type="InterPro" id="IPR015943">
    <property type="entry name" value="WD40/YVTN_repeat-like_dom_sf"/>
</dbReference>
<evidence type="ECO:0000256" key="1">
    <source>
        <dbReference type="PROSITE-ProRule" id="PRU00221"/>
    </source>
</evidence>
<organism evidence="3 4">
    <name type="scientific">Iris pallida</name>
    <name type="common">Sweet iris</name>
    <dbReference type="NCBI Taxonomy" id="29817"/>
    <lineage>
        <taxon>Eukaryota</taxon>
        <taxon>Viridiplantae</taxon>
        <taxon>Streptophyta</taxon>
        <taxon>Embryophyta</taxon>
        <taxon>Tracheophyta</taxon>
        <taxon>Spermatophyta</taxon>
        <taxon>Magnoliopsida</taxon>
        <taxon>Liliopsida</taxon>
        <taxon>Asparagales</taxon>
        <taxon>Iridaceae</taxon>
        <taxon>Iridoideae</taxon>
        <taxon>Irideae</taxon>
        <taxon>Iris</taxon>
    </lineage>
</organism>
<dbReference type="EMBL" id="JANAVB010005597">
    <property type="protein sequence ID" value="KAJ6846675.1"/>
    <property type="molecule type" value="Genomic_DNA"/>
</dbReference>
<protein>
    <recommendedName>
        <fullName evidence="2">Transcription factor IIIC 90kDa subunit N-terminal domain-containing protein</fullName>
    </recommendedName>
</protein>
<dbReference type="Proteomes" id="UP001140949">
    <property type="component" value="Unassembled WGS sequence"/>
</dbReference>
<dbReference type="Pfam" id="PF12657">
    <property type="entry name" value="TFIIIC_delta"/>
    <property type="match status" value="2"/>
</dbReference>
<dbReference type="InterPro" id="IPR036322">
    <property type="entry name" value="WD40_repeat_dom_sf"/>
</dbReference>
<dbReference type="SMART" id="SM00320">
    <property type="entry name" value="WD40"/>
    <property type="match status" value="5"/>
</dbReference>
<dbReference type="InterPro" id="IPR001680">
    <property type="entry name" value="WD40_rpt"/>
</dbReference>
<gene>
    <name evidence="3" type="ORF">M6B38_282710</name>
</gene>
<dbReference type="SUPFAM" id="SSF50978">
    <property type="entry name" value="WD40 repeat-like"/>
    <property type="match status" value="1"/>
</dbReference>
<sequence length="949" mass="104996">MKKKGGKVMNPTDSYRKEFQKKELKRDVNSMAVHDELAILVASPSYPNSIAWSEENLVAIASGHIITILSPASPVHPRGLISLPPSSPFPIGVIQKDDLVTACLMPIRLSRDVRPCARSISWSPQGFAPNSGCLLAVCTTKGRVKLYRSPFCEFRAEWVEVVDISDMLYHYLESINFGELKETSVMLFQGQDDAGHINEHETIIELQDSVSSTRNKRRKTKPNKTEVNKCIDFLGEEQPHGSVADIVLQNTNDGNGDLAASRAKGKKTKGKETINSCSNIKQGSSLKRTARHHSSRRENNIQPLVTPQQYASRTAMLSSLIVAWSSVVRSFGVSNIDSSPNSCAILAVGGKSGHISFWRVYEPQCYTIESGKVPVDPVLVGHLQAHTSWITAISWGIHATSSSKTQLVLASGSCDGSVKIWLGDAGELTKSSEISKASFSLVREVTSITSAPISTMSLVVPVQVLDKVVLAIGRGSGSLEVWISHISSNTFESAGVYNVHNQVLTGLAWTSDGCYLYSCSQDNSVRSWVLDGSSLYETPFPRKFPASENSLDLSQAYDLCFGLALSPGELMVAVVRSFDSGQMHQMYQARTHKAAAEFYWTTRHSMGIPSDKQSNGYSGSTDGDLVLWESTILWSLTHYDNIEEPLVLWDVLTALRALKKSIPDFLKNILCKWISSWFRGYQPGDSIEKILFHVQSMLSKMSTRRMHLLNIICRLMRSEIKADACPNELHVNSKLPDEEGKLAVWNDLLANSERELRERFVSFTLKAVLSRSYCSFMVLANGTHWSPVGMAQMEQWVAINHALAHGELKNLAAKIGEGESRGKNSQSEYIKESCSYCSAPVPFESPEYAKCEGVEHRQEGTVETHEQKRCAVSMQLASVVAPMWYCICCRRWAAKLPPESFFTMSGSPLDVNYGSGMFAPQERCKPLCLFCGILMQRHLPDYLLSASPA</sequence>